<feature type="compositionally biased region" description="Basic residues" evidence="5">
    <location>
        <begin position="32"/>
        <end position="43"/>
    </location>
</feature>
<keyword evidence="6" id="KW-0540">Nuclease</keyword>
<organism evidence="6 7">
    <name type="scientific">Phytophthora pseudosyringae</name>
    <dbReference type="NCBI Taxonomy" id="221518"/>
    <lineage>
        <taxon>Eukaryota</taxon>
        <taxon>Sar</taxon>
        <taxon>Stramenopiles</taxon>
        <taxon>Oomycota</taxon>
        <taxon>Peronosporomycetes</taxon>
        <taxon>Peronosporales</taxon>
        <taxon>Peronosporaceae</taxon>
        <taxon>Phytophthora</taxon>
    </lineage>
</organism>
<dbReference type="GO" id="GO:0005634">
    <property type="term" value="C:nucleus"/>
    <property type="evidence" value="ECO:0007669"/>
    <property type="project" value="TreeGrafter"/>
</dbReference>
<keyword evidence="1" id="KW-0227">DNA damage</keyword>
<keyword evidence="3" id="KW-0234">DNA repair</keyword>
<dbReference type="EMBL" id="JAGDFM010000275">
    <property type="protein sequence ID" value="KAG7380821.1"/>
    <property type="molecule type" value="Genomic_DNA"/>
</dbReference>
<dbReference type="Proteomes" id="UP000694044">
    <property type="component" value="Unassembled WGS sequence"/>
</dbReference>
<protein>
    <submittedName>
        <fullName evidence="6">Endonuclease III-like protein 1</fullName>
    </submittedName>
</protein>
<dbReference type="AlphaFoldDB" id="A0A8T1VIB0"/>
<dbReference type="GO" id="GO:0006285">
    <property type="term" value="P:base-excision repair, AP site formation"/>
    <property type="evidence" value="ECO:0007669"/>
    <property type="project" value="TreeGrafter"/>
</dbReference>
<comment type="caution">
    <text evidence="6">The sequence shown here is derived from an EMBL/GenBank/DDBJ whole genome shotgun (WGS) entry which is preliminary data.</text>
</comment>
<dbReference type="PANTHER" id="PTHR43286">
    <property type="entry name" value="ENDONUCLEASE III-LIKE PROTEIN 1"/>
    <property type="match status" value="1"/>
</dbReference>
<name>A0A8T1VIB0_9STRA</name>
<evidence type="ECO:0000256" key="2">
    <source>
        <dbReference type="ARBA" id="ARBA00022801"/>
    </source>
</evidence>
<dbReference type="OrthoDB" id="129802at2759"/>
<feature type="compositionally biased region" description="Basic and acidic residues" evidence="5">
    <location>
        <begin position="1"/>
        <end position="23"/>
    </location>
</feature>
<gene>
    <name evidence="6" type="primary">NTHL1_1</name>
    <name evidence="6" type="ORF">PHYPSEUDO_006754</name>
</gene>
<feature type="region of interest" description="Disordered" evidence="5">
    <location>
        <begin position="1"/>
        <end position="57"/>
    </location>
</feature>
<proteinExistence type="predicted"/>
<feature type="compositionally biased region" description="Basic and acidic residues" evidence="5">
    <location>
        <begin position="44"/>
        <end position="57"/>
    </location>
</feature>
<keyword evidence="2" id="KW-0378">Hydrolase</keyword>
<keyword evidence="4" id="KW-0326">Glycosidase</keyword>
<evidence type="ECO:0000256" key="1">
    <source>
        <dbReference type="ARBA" id="ARBA00022763"/>
    </source>
</evidence>
<sequence length="130" mass="14610">MDGDASLEKKAVKLEREKEEEALRPPPPPPPPKKKKKKAKKAAAKKERVTRNDPEGCKEILRGTEEMRTKKDAEVENHGCEVFFDESFPPQVCRYHVLIAAMMNSQTKDAVSAAPILSNVTYCVFGARDR</sequence>
<evidence type="ECO:0000256" key="5">
    <source>
        <dbReference type="SAM" id="MobiDB-lite"/>
    </source>
</evidence>
<accession>A0A8T1VIB0</accession>
<dbReference type="PANTHER" id="PTHR43286:SF1">
    <property type="entry name" value="ENDONUCLEASE III-LIKE PROTEIN 1"/>
    <property type="match status" value="1"/>
</dbReference>
<dbReference type="GO" id="GO:0000703">
    <property type="term" value="F:oxidized pyrimidine nucleobase lesion DNA N-glycosylase activity"/>
    <property type="evidence" value="ECO:0007669"/>
    <property type="project" value="TreeGrafter"/>
</dbReference>
<evidence type="ECO:0000256" key="3">
    <source>
        <dbReference type="ARBA" id="ARBA00023204"/>
    </source>
</evidence>
<evidence type="ECO:0000313" key="7">
    <source>
        <dbReference type="Proteomes" id="UP000694044"/>
    </source>
</evidence>
<keyword evidence="7" id="KW-1185">Reference proteome</keyword>
<evidence type="ECO:0000313" key="6">
    <source>
        <dbReference type="EMBL" id="KAG7380821.1"/>
    </source>
</evidence>
<reference evidence="6" key="1">
    <citation type="submission" date="2021-02" db="EMBL/GenBank/DDBJ databases">
        <authorList>
            <person name="Palmer J.M."/>
        </authorList>
    </citation>
    <scope>NUCLEOTIDE SEQUENCE</scope>
    <source>
        <strain evidence="6">SCRP734</strain>
    </source>
</reference>
<dbReference type="GO" id="GO:0003906">
    <property type="term" value="F:DNA-(apurinic or apyrimidinic site) endonuclease activity"/>
    <property type="evidence" value="ECO:0007669"/>
    <property type="project" value="TreeGrafter"/>
</dbReference>
<evidence type="ECO:0000256" key="4">
    <source>
        <dbReference type="ARBA" id="ARBA00023295"/>
    </source>
</evidence>
<dbReference type="GO" id="GO:0006289">
    <property type="term" value="P:nucleotide-excision repair"/>
    <property type="evidence" value="ECO:0007669"/>
    <property type="project" value="TreeGrafter"/>
</dbReference>
<keyword evidence="6" id="KW-0255">Endonuclease</keyword>